<dbReference type="InterPro" id="IPR016187">
    <property type="entry name" value="CTDL_fold"/>
</dbReference>
<dbReference type="Pfam" id="PF07588">
    <property type="entry name" value="DUF1554"/>
    <property type="match status" value="1"/>
</dbReference>
<dbReference type="EMBL" id="NPDS01000004">
    <property type="protein sequence ID" value="PJZ57378.1"/>
    <property type="molecule type" value="Genomic_DNA"/>
</dbReference>
<evidence type="ECO:0000259" key="1">
    <source>
        <dbReference type="Pfam" id="PF07588"/>
    </source>
</evidence>
<dbReference type="Gene3D" id="3.10.100.10">
    <property type="entry name" value="Mannose-Binding Protein A, subunit A"/>
    <property type="match status" value="1"/>
</dbReference>
<gene>
    <name evidence="2" type="ORF">CH367_11690</name>
</gene>
<feature type="domain" description="DUF1554" evidence="1">
    <location>
        <begin position="70"/>
        <end position="190"/>
    </location>
</feature>
<dbReference type="InterPro" id="IPR016186">
    <property type="entry name" value="C-type_lectin-like/link_sf"/>
</dbReference>
<accession>A0ABX4NQW7</accession>
<sequence>MIKRIFFKITTMSLVFLVSLNCAKKGDNNEDLLDLIVATNLKLTNANSFTSCQNSTFCRTFIAKNNGVGFLGDLGGVVGADAKCASERPSGFTGAYKALLVSNGTRTISPTKVDWVLFANKEYRRQDGTTVTFTTNAQAIVTANFTNGIDGGAQTFFWDGLSDAAWNVGSTCQGWTSVNAGDIGNAGNTTDTSAFGAGTGGAFAIDSWNCNARQNLLCIEQ</sequence>
<evidence type="ECO:0000313" key="3">
    <source>
        <dbReference type="Proteomes" id="UP000231879"/>
    </source>
</evidence>
<evidence type="ECO:0000313" key="2">
    <source>
        <dbReference type="EMBL" id="PJZ57378.1"/>
    </source>
</evidence>
<dbReference type="Proteomes" id="UP000231879">
    <property type="component" value="Unassembled WGS sequence"/>
</dbReference>
<proteinExistence type="predicted"/>
<protein>
    <recommendedName>
        <fullName evidence="1">DUF1554 domain-containing protein</fullName>
    </recommendedName>
</protein>
<dbReference type="SUPFAM" id="SSF56436">
    <property type="entry name" value="C-type lectin-like"/>
    <property type="match status" value="1"/>
</dbReference>
<comment type="caution">
    <text evidence="2">The sequence shown here is derived from an EMBL/GenBank/DDBJ whole genome shotgun (WGS) entry which is preliminary data.</text>
</comment>
<name>A0ABX4NQW7_9LEPT</name>
<keyword evidence="3" id="KW-1185">Reference proteome</keyword>
<reference evidence="2 3" key="1">
    <citation type="submission" date="2017-07" db="EMBL/GenBank/DDBJ databases">
        <title>Leptospira spp. isolated from tropical soils.</title>
        <authorList>
            <person name="Thibeaux R."/>
            <person name="Iraola G."/>
            <person name="Ferres I."/>
            <person name="Bierque E."/>
            <person name="Girault D."/>
            <person name="Soupe-Gilbert M.-E."/>
            <person name="Picardeau M."/>
            <person name="Goarant C."/>
        </authorList>
    </citation>
    <scope>NUCLEOTIDE SEQUENCE [LARGE SCALE GENOMIC DNA]</scope>
    <source>
        <strain evidence="2 3">FH4-C-A1</strain>
    </source>
</reference>
<organism evidence="2 3">
    <name type="scientific">Leptospira barantonii</name>
    <dbReference type="NCBI Taxonomy" id="2023184"/>
    <lineage>
        <taxon>Bacteria</taxon>
        <taxon>Pseudomonadati</taxon>
        <taxon>Spirochaetota</taxon>
        <taxon>Spirochaetia</taxon>
        <taxon>Leptospirales</taxon>
        <taxon>Leptospiraceae</taxon>
        <taxon>Leptospira</taxon>
    </lineage>
</organism>
<dbReference type="InterPro" id="IPR011448">
    <property type="entry name" value="DUF1554"/>
</dbReference>